<protein>
    <submittedName>
        <fullName evidence="2">Uncharacterized protein</fullName>
    </submittedName>
</protein>
<gene>
    <name evidence="2" type="ORF">E2C01_014868</name>
</gene>
<keyword evidence="3" id="KW-1185">Reference proteome</keyword>
<evidence type="ECO:0000313" key="2">
    <source>
        <dbReference type="EMBL" id="MPC21865.1"/>
    </source>
</evidence>
<dbReference type="AlphaFoldDB" id="A0A5B7DL32"/>
<comment type="caution">
    <text evidence="2">The sequence shown here is derived from an EMBL/GenBank/DDBJ whole genome shotgun (WGS) entry which is preliminary data.</text>
</comment>
<feature type="compositionally biased region" description="Pro residues" evidence="1">
    <location>
        <begin position="31"/>
        <end position="40"/>
    </location>
</feature>
<evidence type="ECO:0000256" key="1">
    <source>
        <dbReference type="SAM" id="MobiDB-lite"/>
    </source>
</evidence>
<evidence type="ECO:0000313" key="3">
    <source>
        <dbReference type="Proteomes" id="UP000324222"/>
    </source>
</evidence>
<accession>A0A5B7DL32</accession>
<dbReference type="Proteomes" id="UP000324222">
    <property type="component" value="Unassembled WGS sequence"/>
</dbReference>
<dbReference type="EMBL" id="VSRR010001026">
    <property type="protein sequence ID" value="MPC21865.1"/>
    <property type="molecule type" value="Genomic_DNA"/>
</dbReference>
<proteinExistence type="predicted"/>
<sequence length="61" mass="6692">MIASVHCVLQQPVLLFQQHAPSTPPEDATPRTPPRMPTTPPAHHSTHFSIVVSSPRLLLYG</sequence>
<feature type="region of interest" description="Disordered" evidence="1">
    <location>
        <begin position="18"/>
        <end position="46"/>
    </location>
</feature>
<reference evidence="2 3" key="1">
    <citation type="submission" date="2019-05" db="EMBL/GenBank/DDBJ databases">
        <title>Another draft genome of Portunus trituberculatus and its Hox gene families provides insights of decapod evolution.</title>
        <authorList>
            <person name="Jeong J.-H."/>
            <person name="Song I."/>
            <person name="Kim S."/>
            <person name="Choi T."/>
            <person name="Kim D."/>
            <person name="Ryu S."/>
            <person name="Kim W."/>
        </authorList>
    </citation>
    <scope>NUCLEOTIDE SEQUENCE [LARGE SCALE GENOMIC DNA]</scope>
    <source>
        <tissue evidence="2">Muscle</tissue>
    </source>
</reference>
<name>A0A5B7DL32_PORTR</name>
<organism evidence="2 3">
    <name type="scientific">Portunus trituberculatus</name>
    <name type="common">Swimming crab</name>
    <name type="synonym">Neptunus trituberculatus</name>
    <dbReference type="NCBI Taxonomy" id="210409"/>
    <lineage>
        <taxon>Eukaryota</taxon>
        <taxon>Metazoa</taxon>
        <taxon>Ecdysozoa</taxon>
        <taxon>Arthropoda</taxon>
        <taxon>Crustacea</taxon>
        <taxon>Multicrustacea</taxon>
        <taxon>Malacostraca</taxon>
        <taxon>Eumalacostraca</taxon>
        <taxon>Eucarida</taxon>
        <taxon>Decapoda</taxon>
        <taxon>Pleocyemata</taxon>
        <taxon>Brachyura</taxon>
        <taxon>Eubrachyura</taxon>
        <taxon>Portunoidea</taxon>
        <taxon>Portunidae</taxon>
        <taxon>Portuninae</taxon>
        <taxon>Portunus</taxon>
    </lineage>
</organism>